<accession>E0TWD3</accession>
<evidence type="ECO:0000313" key="2">
    <source>
        <dbReference type="Proteomes" id="UP000002233"/>
    </source>
</evidence>
<organism evidence="1 2">
    <name type="scientific">Bacillus spizizenii (strain ATCC 23059 / NRRL B-14472 / W23)</name>
    <name type="common">Bacillus subtilis subsp. spizizenii</name>
    <dbReference type="NCBI Taxonomy" id="655816"/>
    <lineage>
        <taxon>Bacteria</taxon>
        <taxon>Bacillati</taxon>
        <taxon>Bacillota</taxon>
        <taxon>Bacilli</taxon>
        <taxon>Bacillales</taxon>
        <taxon>Bacillaceae</taxon>
        <taxon>Bacillus</taxon>
    </lineage>
</organism>
<dbReference type="Proteomes" id="UP000002233">
    <property type="component" value="Chromosome"/>
</dbReference>
<sequence length="33" mass="3630">MTLILDRVILLNVADALLKKQAHSGGEINQKNI</sequence>
<dbReference type="HOGENOM" id="CLU_220184_0_0_9"/>
<dbReference type="AlphaFoldDB" id="E0TWD3"/>
<protein>
    <submittedName>
        <fullName evidence="1">Uncharacterized protein</fullName>
    </submittedName>
</protein>
<gene>
    <name evidence="1" type="ordered locus">BSUW23_04410</name>
</gene>
<proteinExistence type="predicted"/>
<name>E0TWD3_BACSH</name>
<evidence type="ECO:0000313" key="1">
    <source>
        <dbReference type="EMBL" id="ADM36936.1"/>
    </source>
</evidence>
<reference key="1">
    <citation type="submission" date="2010-08" db="EMBL/GenBank/DDBJ databases">
        <authorList>
            <person name="Zeigler D.R."/>
        </authorList>
    </citation>
    <scope>NUCLEOTIDE SEQUENCE</scope>
    <source>
        <strain>W23</strain>
    </source>
</reference>
<dbReference type="EMBL" id="CP002183">
    <property type="protein sequence ID" value="ADM36936.1"/>
    <property type="molecule type" value="Genomic_DNA"/>
</dbReference>
<dbReference type="KEGG" id="bss:BSUW23_04410"/>
<reference evidence="1 2" key="2">
    <citation type="journal article" date="2011" name="Microbiology">
        <title>The genome sequence of Bacillus subtilis subsp. spizizenii W23: insights into speciation within the B. subtilis complex and into the history of B. subtilis genetics.</title>
        <authorList>
            <person name="Zeigler D.R."/>
        </authorList>
    </citation>
    <scope>NUCLEOTIDE SEQUENCE [LARGE SCALE GENOMIC DNA]</scope>
    <source>
        <strain evidence="2">ATCC 23059 / NRRL B-14472 / W23</strain>
    </source>
</reference>